<feature type="non-terminal residue" evidence="2">
    <location>
        <position position="159"/>
    </location>
</feature>
<dbReference type="GO" id="GO:0004766">
    <property type="term" value="F:spermidine synthase activity"/>
    <property type="evidence" value="ECO:0007669"/>
    <property type="project" value="TreeGrafter"/>
</dbReference>
<protein>
    <submittedName>
        <fullName evidence="2">Uncharacterized protein</fullName>
    </submittedName>
</protein>
<dbReference type="GO" id="GO:0005829">
    <property type="term" value="C:cytosol"/>
    <property type="evidence" value="ECO:0007669"/>
    <property type="project" value="TreeGrafter"/>
</dbReference>
<dbReference type="GO" id="GO:0008295">
    <property type="term" value="P:spermidine biosynthetic process"/>
    <property type="evidence" value="ECO:0007669"/>
    <property type="project" value="TreeGrafter"/>
</dbReference>
<evidence type="ECO:0000313" key="2">
    <source>
        <dbReference type="EMBL" id="OWJ99479.1"/>
    </source>
</evidence>
<dbReference type="InterPro" id="IPR001045">
    <property type="entry name" value="Spermi_synthase"/>
</dbReference>
<dbReference type="Proteomes" id="UP000242450">
    <property type="component" value="Chromosome X"/>
</dbReference>
<comment type="caution">
    <text evidence="2">The sequence shown here is derived from an EMBL/GenBank/DDBJ whole genome shotgun (WGS) entry which is preliminary data.</text>
</comment>
<dbReference type="Pfam" id="PF01564">
    <property type="entry name" value="Spermine_synth"/>
    <property type="match status" value="1"/>
</dbReference>
<dbReference type="OrthoDB" id="38125at2759"/>
<sequence>MKGCSAALCGHVNPGEGLILRGEDGGVQREVVQHSSVESVVQFETEGNDTLDVIITDSSDPLGPAENLFKKSCYQLMKNSYYRLIPERGWHPLLPQTHRLAWHQRQTKQRDRGLQCQPERHPKASKENKKLIVDMVQALRIFCTPSAFGILHVTSDRVH</sequence>
<keyword evidence="3" id="KW-1185">Reference proteome</keyword>
<dbReference type="EMBL" id="MKHE01000034">
    <property type="protein sequence ID" value="OWJ99479.1"/>
    <property type="molecule type" value="Genomic_DNA"/>
</dbReference>
<organism evidence="2 3">
    <name type="scientific">Cervus elaphus hippelaphus</name>
    <name type="common">European red deer</name>
    <dbReference type="NCBI Taxonomy" id="46360"/>
    <lineage>
        <taxon>Eukaryota</taxon>
        <taxon>Metazoa</taxon>
        <taxon>Chordata</taxon>
        <taxon>Craniata</taxon>
        <taxon>Vertebrata</taxon>
        <taxon>Euteleostomi</taxon>
        <taxon>Mammalia</taxon>
        <taxon>Eutheria</taxon>
        <taxon>Laurasiatheria</taxon>
        <taxon>Artiodactyla</taxon>
        <taxon>Ruminantia</taxon>
        <taxon>Pecora</taxon>
        <taxon>Cervidae</taxon>
        <taxon>Cervinae</taxon>
        <taxon>Cervus</taxon>
    </lineage>
</organism>
<dbReference type="PANTHER" id="PTHR11558">
    <property type="entry name" value="SPERMIDINE/SPERMINE SYNTHASE"/>
    <property type="match status" value="1"/>
</dbReference>
<reference evidence="2 3" key="1">
    <citation type="journal article" date="2018" name="Mol. Genet. Genomics">
        <title>The red deer Cervus elaphus genome CerEla1.0: sequencing, annotating, genes, and chromosomes.</title>
        <authorList>
            <person name="Bana N.A."/>
            <person name="Nyiri A."/>
            <person name="Nagy J."/>
            <person name="Frank K."/>
            <person name="Nagy T."/>
            <person name="Steger V."/>
            <person name="Schiller M."/>
            <person name="Lakatos P."/>
            <person name="Sugar L."/>
            <person name="Horn P."/>
            <person name="Barta E."/>
            <person name="Orosz L."/>
        </authorList>
    </citation>
    <scope>NUCLEOTIDE SEQUENCE [LARGE SCALE GENOMIC DNA]</scope>
    <source>
        <strain evidence="2">Hungarian</strain>
    </source>
</reference>
<evidence type="ECO:0000256" key="1">
    <source>
        <dbReference type="SAM" id="MobiDB-lite"/>
    </source>
</evidence>
<feature type="region of interest" description="Disordered" evidence="1">
    <location>
        <begin position="105"/>
        <end position="126"/>
    </location>
</feature>
<accession>A0A212C0C9</accession>
<gene>
    <name evidence="2" type="ORF">Celaphus_00009706</name>
</gene>
<dbReference type="AlphaFoldDB" id="A0A212C0C9"/>
<proteinExistence type="predicted"/>
<feature type="compositionally biased region" description="Basic and acidic residues" evidence="1">
    <location>
        <begin position="108"/>
        <end position="126"/>
    </location>
</feature>
<dbReference type="PANTHER" id="PTHR11558:SF11">
    <property type="entry name" value="SPERMIDINE SYNTHASE"/>
    <property type="match status" value="1"/>
</dbReference>
<evidence type="ECO:0000313" key="3">
    <source>
        <dbReference type="Proteomes" id="UP000242450"/>
    </source>
</evidence>
<name>A0A212C0C9_CEREH</name>